<comment type="caution">
    <text evidence="2">The sequence shown here is derived from an EMBL/GenBank/DDBJ whole genome shotgun (WGS) entry which is preliminary data.</text>
</comment>
<feature type="compositionally biased region" description="Basic and acidic residues" evidence="1">
    <location>
        <begin position="162"/>
        <end position="179"/>
    </location>
</feature>
<organism evidence="2 3">
    <name type="scientific">Kwoniella newhampshirensis</name>
    <dbReference type="NCBI Taxonomy" id="1651941"/>
    <lineage>
        <taxon>Eukaryota</taxon>
        <taxon>Fungi</taxon>
        <taxon>Dikarya</taxon>
        <taxon>Basidiomycota</taxon>
        <taxon>Agaricomycotina</taxon>
        <taxon>Tremellomycetes</taxon>
        <taxon>Tremellales</taxon>
        <taxon>Cryptococcaceae</taxon>
        <taxon>Kwoniella</taxon>
    </lineage>
</organism>
<name>A0AAW0Z007_9TREE</name>
<sequence length="190" mass="19772">MASMEDLIATISGGLHAGPQGNDLRDLQATLAQTLNPVPHPHYRPIPPPNASSTSSTGPLPPPAPASSWNTPPLNTGYLFSSSPTPKSFARAGSPCGVSAYGGGSGTTKHDSGFSVPMPNGGSISGSGPRPIQEMPQQEAEAEQRPYHAAVLPVKASPKDTGGFKDDAFKPLWDGKEKQPWSGFMQTGTR</sequence>
<proteinExistence type="predicted"/>
<dbReference type="RefSeq" id="XP_066803383.1">
    <property type="nucleotide sequence ID" value="XM_066945882.1"/>
</dbReference>
<dbReference type="KEGG" id="kne:92180029"/>
<evidence type="ECO:0000256" key="1">
    <source>
        <dbReference type="SAM" id="MobiDB-lite"/>
    </source>
</evidence>
<feature type="region of interest" description="Disordered" evidence="1">
    <location>
        <begin position="36"/>
        <end position="190"/>
    </location>
</feature>
<gene>
    <name evidence="2" type="ORF">IAR55_002771</name>
</gene>
<dbReference type="Proteomes" id="UP001388673">
    <property type="component" value="Unassembled WGS sequence"/>
</dbReference>
<dbReference type="EMBL" id="JBCAWK010000005">
    <property type="protein sequence ID" value="KAK8858542.1"/>
    <property type="molecule type" value="Genomic_DNA"/>
</dbReference>
<reference evidence="2 3" key="1">
    <citation type="journal article" date="2024" name="bioRxiv">
        <title>Comparative genomics of Cryptococcus and Kwoniella reveals pathogenesis evolution and contrasting karyotype dynamics via intercentromeric recombination or chromosome fusion.</title>
        <authorList>
            <person name="Coelho M.A."/>
            <person name="David-Palma M."/>
            <person name="Shea T."/>
            <person name="Bowers K."/>
            <person name="McGinley-Smith S."/>
            <person name="Mohammad A.W."/>
            <person name="Gnirke A."/>
            <person name="Yurkov A.M."/>
            <person name="Nowrousian M."/>
            <person name="Sun S."/>
            <person name="Cuomo C.A."/>
            <person name="Heitman J."/>
        </authorList>
    </citation>
    <scope>NUCLEOTIDE SEQUENCE [LARGE SCALE GENOMIC DNA]</scope>
    <source>
        <strain evidence="2 3">CBS 13917</strain>
    </source>
</reference>
<protein>
    <submittedName>
        <fullName evidence="2">Uncharacterized protein</fullName>
    </submittedName>
</protein>
<accession>A0AAW0Z007</accession>
<evidence type="ECO:0000313" key="2">
    <source>
        <dbReference type="EMBL" id="KAK8858542.1"/>
    </source>
</evidence>
<feature type="compositionally biased region" description="Pro residues" evidence="1">
    <location>
        <begin position="38"/>
        <end position="50"/>
    </location>
</feature>
<keyword evidence="3" id="KW-1185">Reference proteome</keyword>
<dbReference type="GeneID" id="92180029"/>
<dbReference type="AlphaFoldDB" id="A0AAW0Z007"/>
<evidence type="ECO:0000313" key="3">
    <source>
        <dbReference type="Proteomes" id="UP001388673"/>
    </source>
</evidence>
<feature type="compositionally biased region" description="Polar residues" evidence="1">
    <location>
        <begin position="69"/>
        <end position="86"/>
    </location>
</feature>